<proteinExistence type="predicted"/>
<organism evidence="2 3">
    <name type="scientific">Solanum tuberosum</name>
    <name type="common">Potato</name>
    <dbReference type="NCBI Taxonomy" id="4113"/>
    <lineage>
        <taxon>Eukaryota</taxon>
        <taxon>Viridiplantae</taxon>
        <taxon>Streptophyta</taxon>
        <taxon>Embryophyta</taxon>
        <taxon>Tracheophyta</taxon>
        <taxon>Spermatophyta</taxon>
        <taxon>Magnoliopsida</taxon>
        <taxon>eudicotyledons</taxon>
        <taxon>Gunneridae</taxon>
        <taxon>Pentapetalae</taxon>
        <taxon>asterids</taxon>
        <taxon>lamiids</taxon>
        <taxon>Solanales</taxon>
        <taxon>Solanaceae</taxon>
        <taxon>Solanoideae</taxon>
        <taxon>Solaneae</taxon>
        <taxon>Solanum</taxon>
    </lineage>
</organism>
<protein>
    <recommendedName>
        <fullName evidence="4">Integrase core domain containing protein</fullName>
    </recommendedName>
</protein>
<keyword evidence="3" id="KW-1185">Reference proteome</keyword>
<evidence type="ECO:0000313" key="3">
    <source>
        <dbReference type="Proteomes" id="UP000011115"/>
    </source>
</evidence>
<dbReference type="Gramene" id="PGSC0003DMT400086588">
    <property type="protein sequence ID" value="PGSC0003DMT400086588"/>
    <property type="gene ID" value="PGSC0003DMG400036159"/>
</dbReference>
<accession>M1DC31</accession>
<reference evidence="2" key="2">
    <citation type="submission" date="2015-06" db="UniProtKB">
        <authorList>
            <consortium name="EnsemblPlants"/>
        </authorList>
    </citation>
    <scope>IDENTIFICATION</scope>
    <source>
        <strain evidence="2">DM1-3 516 R44</strain>
    </source>
</reference>
<dbReference type="PaxDb" id="4113-PGSC0003DMT400086588"/>
<dbReference type="InParanoid" id="M1DC31"/>
<feature type="region of interest" description="Disordered" evidence="1">
    <location>
        <begin position="58"/>
        <end position="112"/>
    </location>
</feature>
<evidence type="ECO:0000256" key="1">
    <source>
        <dbReference type="SAM" id="MobiDB-lite"/>
    </source>
</evidence>
<evidence type="ECO:0000313" key="2">
    <source>
        <dbReference type="EnsemblPlants" id="PGSC0003DMT400086588"/>
    </source>
</evidence>
<dbReference type="EnsemblPlants" id="PGSC0003DMT400086588">
    <property type="protein sequence ID" value="PGSC0003DMT400086588"/>
    <property type="gene ID" value="PGSC0003DMG400036159"/>
</dbReference>
<name>M1DC31_SOLTU</name>
<evidence type="ECO:0008006" key="4">
    <source>
        <dbReference type="Google" id="ProtNLM"/>
    </source>
</evidence>
<dbReference type="Proteomes" id="UP000011115">
    <property type="component" value="Unassembled WGS sequence"/>
</dbReference>
<dbReference type="AlphaFoldDB" id="M1DC31"/>
<reference evidence="3" key="1">
    <citation type="journal article" date="2011" name="Nature">
        <title>Genome sequence and analysis of the tuber crop potato.</title>
        <authorList>
            <consortium name="The Potato Genome Sequencing Consortium"/>
        </authorList>
    </citation>
    <scope>NUCLEOTIDE SEQUENCE [LARGE SCALE GENOMIC DNA]</scope>
    <source>
        <strain evidence="3">cv. DM1-3 516 R44</strain>
    </source>
</reference>
<sequence length="112" mass="12111">MDIDLIQDEANVAAPRREAKVEVPPLGDDLVVDVEHMQESAAMTPVYEVGMTPLFGNDMPPVDASRVAGKRPHSDRTSNNIEAQSDDMLPPDASRAAGKRIRSCHTSDDAEA</sequence>
<dbReference type="HOGENOM" id="CLU_2150373_0_0_1"/>